<dbReference type="EMBL" id="WKKF01000001">
    <property type="protein sequence ID" value="MRX52554.1"/>
    <property type="molecule type" value="Genomic_DNA"/>
</dbReference>
<dbReference type="AlphaFoldDB" id="A0A6I2M5F6"/>
<dbReference type="Proteomes" id="UP000441585">
    <property type="component" value="Unassembled WGS sequence"/>
</dbReference>
<comment type="caution">
    <text evidence="1">The sequence shown here is derived from an EMBL/GenBank/DDBJ whole genome shotgun (WGS) entry which is preliminary data.</text>
</comment>
<reference evidence="1 2" key="1">
    <citation type="submission" date="2019-11" db="EMBL/GenBank/DDBJ databases">
        <title>Bacillus idriensis genome.</title>
        <authorList>
            <person name="Konopka E.N."/>
            <person name="Newman J.D."/>
        </authorList>
    </citation>
    <scope>NUCLEOTIDE SEQUENCE [LARGE SCALE GENOMIC DNA]</scope>
    <source>
        <strain evidence="1 2">DSM 19097</strain>
    </source>
</reference>
<keyword evidence="2" id="KW-1185">Reference proteome</keyword>
<accession>A0A6I2M5F6</accession>
<gene>
    <name evidence="1" type="ORF">GJU41_01105</name>
</gene>
<dbReference type="RefSeq" id="WP_154317859.1">
    <property type="nucleotide sequence ID" value="NZ_CAJFZX010000002.1"/>
</dbReference>
<organism evidence="1 2">
    <name type="scientific">Metabacillus idriensis</name>
    <dbReference type="NCBI Taxonomy" id="324768"/>
    <lineage>
        <taxon>Bacteria</taxon>
        <taxon>Bacillati</taxon>
        <taxon>Bacillota</taxon>
        <taxon>Bacilli</taxon>
        <taxon>Bacillales</taxon>
        <taxon>Bacillaceae</taxon>
        <taxon>Metabacillus</taxon>
    </lineage>
</organism>
<name>A0A6I2M5F6_9BACI</name>
<proteinExistence type="predicted"/>
<evidence type="ECO:0000313" key="2">
    <source>
        <dbReference type="Proteomes" id="UP000441585"/>
    </source>
</evidence>
<sequence>MFETIDWRAVTFICASLAHEMIVHFNMPRVYYFEQEKKQLLNDVKSVKL</sequence>
<protein>
    <submittedName>
        <fullName evidence="1">Uncharacterized protein</fullName>
    </submittedName>
</protein>
<evidence type="ECO:0000313" key="1">
    <source>
        <dbReference type="EMBL" id="MRX52554.1"/>
    </source>
</evidence>